<evidence type="ECO:0000256" key="1">
    <source>
        <dbReference type="SAM" id="Phobius"/>
    </source>
</evidence>
<dbReference type="PRINTS" id="PR00702">
    <property type="entry name" value="ACRIFLAVINRP"/>
</dbReference>
<keyword evidence="1" id="KW-0812">Transmembrane</keyword>
<dbReference type="SUPFAM" id="SSF82714">
    <property type="entry name" value="Multidrug efflux transporter AcrB TolC docking domain, DN and DC subdomains"/>
    <property type="match status" value="2"/>
</dbReference>
<dbReference type="Proteomes" id="UP000067626">
    <property type="component" value="Chromosome"/>
</dbReference>
<dbReference type="GO" id="GO:0042910">
    <property type="term" value="F:xenobiotic transmembrane transporter activity"/>
    <property type="evidence" value="ECO:0007669"/>
    <property type="project" value="TreeGrafter"/>
</dbReference>
<dbReference type="AlphaFoldDB" id="A0A0K1EHK8"/>
<dbReference type="Gene3D" id="3.30.70.1430">
    <property type="entry name" value="Multidrug efflux transporter AcrB pore domain"/>
    <property type="match status" value="2"/>
</dbReference>
<dbReference type="OrthoDB" id="9798415at2"/>
<organism evidence="2 3">
    <name type="scientific">Chondromyces crocatus</name>
    <dbReference type="NCBI Taxonomy" id="52"/>
    <lineage>
        <taxon>Bacteria</taxon>
        <taxon>Pseudomonadati</taxon>
        <taxon>Myxococcota</taxon>
        <taxon>Polyangia</taxon>
        <taxon>Polyangiales</taxon>
        <taxon>Polyangiaceae</taxon>
        <taxon>Chondromyces</taxon>
    </lineage>
</organism>
<reference evidence="2 3" key="1">
    <citation type="submission" date="2015-07" db="EMBL/GenBank/DDBJ databases">
        <title>Genome analysis of myxobacterium Chondromyces crocatus Cm c5 reveals a high potential for natural compound synthesis and the genetic basis for the loss of fruiting body formation.</title>
        <authorList>
            <person name="Zaburannyi N."/>
            <person name="Bunk B."/>
            <person name="Maier J."/>
            <person name="Overmann J."/>
            <person name="Mueller R."/>
        </authorList>
    </citation>
    <scope>NUCLEOTIDE SEQUENCE [LARGE SCALE GENOMIC DNA]</scope>
    <source>
        <strain evidence="2 3">Cm c5</strain>
    </source>
</reference>
<feature type="transmembrane region" description="Helical" evidence="1">
    <location>
        <begin position="341"/>
        <end position="358"/>
    </location>
</feature>
<feature type="transmembrane region" description="Helical" evidence="1">
    <location>
        <begin position="1069"/>
        <end position="1095"/>
    </location>
</feature>
<dbReference type="PANTHER" id="PTHR32063">
    <property type="match status" value="1"/>
</dbReference>
<dbReference type="SUPFAM" id="SSF82693">
    <property type="entry name" value="Multidrug efflux transporter AcrB pore domain, PN1, PN2, PC1 and PC2 subdomains"/>
    <property type="match status" value="2"/>
</dbReference>
<feature type="transmembrane region" description="Helical" evidence="1">
    <location>
        <begin position="444"/>
        <end position="462"/>
    </location>
</feature>
<protein>
    <submittedName>
        <fullName evidence="2">Cation transporter</fullName>
    </submittedName>
</protein>
<dbReference type="RefSeq" id="WP_050432287.1">
    <property type="nucleotide sequence ID" value="NZ_CP012159.1"/>
</dbReference>
<dbReference type="Gene3D" id="3.30.2090.10">
    <property type="entry name" value="Multidrug efflux transporter AcrB TolC docking domain, DN and DC subdomains"/>
    <property type="match status" value="2"/>
</dbReference>
<dbReference type="Gene3D" id="1.20.1640.10">
    <property type="entry name" value="Multidrug efflux transporter AcrB transmembrane domain"/>
    <property type="match status" value="2"/>
</dbReference>
<dbReference type="Pfam" id="PF00873">
    <property type="entry name" value="ACR_tran"/>
    <property type="match status" value="2"/>
</dbReference>
<evidence type="ECO:0000313" key="2">
    <source>
        <dbReference type="EMBL" id="AKT40344.1"/>
    </source>
</evidence>
<feature type="transmembrane region" description="Helical" evidence="1">
    <location>
        <begin position="933"/>
        <end position="950"/>
    </location>
</feature>
<name>A0A0K1EHK8_CHOCO</name>
<feature type="transmembrane region" description="Helical" evidence="1">
    <location>
        <begin position="1040"/>
        <end position="1057"/>
    </location>
</feature>
<dbReference type="PATRIC" id="fig|52.7.peg.4962"/>
<feature type="transmembrane region" description="Helical" evidence="1">
    <location>
        <begin position="535"/>
        <end position="553"/>
    </location>
</feature>
<proteinExistence type="predicted"/>
<dbReference type="STRING" id="52.CMC5_044970"/>
<accession>A0A0K1EHK8</accession>
<dbReference type="KEGG" id="ccro:CMC5_044970"/>
<feature type="transmembrane region" description="Helical" evidence="1">
    <location>
        <begin position="983"/>
        <end position="1007"/>
    </location>
</feature>
<keyword evidence="1" id="KW-1133">Transmembrane helix</keyword>
<keyword evidence="1" id="KW-0472">Membrane</keyword>
<dbReference type="PANTHER" id="PTHR32063:SF19">
    <property type="entry name" value="CATION EFFLUX SYSTEM PROTEIN CUSA"/>
    <property type="match status" value="1"/>
</dbReference>
<keyword evidence="3" id="KW-1185">Reference proteome</keyword>
<dbReference type="InterPro" id="IPR027463">
    <property type="entry name" value="AcrB_DN_DC_subdom"/>
</dbReference>
<feature type="transmembrane region" description="Helical" evidence="1">
    <location>
        <begin position="957"/>
        <end position="977"/>
    </location>
</feature>
<feature type="transmembrane region" description="Helical" evidence="1">
    <location>
        <begin position="474"/>
        <end position="492"/>
    </location>
</feature>
<dbReference type="EMBL" id="CP012159">
    <property type="protein sequence ID" value="AKT40344.1"/>
    <property type="molecule type" value="Genomic_DNA"/>
</dbReference>
<dbReference type="Gene3D" id="3.30.70.1440">
    <property type="entry name" value="Multidrug efflux transporter AcrB pore domain"/>
    <property type="match status" value="1"/>
</dbReference>
<evidence type="ECO:0000313" key="3">
    <source>
        <dbReference type="Proteomes" id="UP000067626"/>
    </source>
</evidence>
<dbReference type="InterPro" id="IPR001036">
    <property type="entry name" value="Acrflvin-R"/>
</dbReference>
<dbReference type="Gene3D" id="3.30.70.1320">
    <property type="entry name" value="Multidrug efflux transporter AcrB pore domain like"/>
    <property type="match status" value="1"/>
</dbReference>
<dbReference type="GO" id="GO:0005886">
    <property type="term" value="C:plasma membrane"/>
    <property type="evidence" value="ECO:0007669"/>
    <property type="project" value="TreeGrafter"/>
</dbReference>
<sequence length="1120" mass="121682">MMGRVIAWCATHRAFVIFAFVLAAFGADAARRRIPLDAIPDLSDPQVIVFTEWMGRSPTLVEDQVTYPIASALLAAPKVTDVRGFSMQGMSFVYVLFEEGTDVYWARSRVLEYLSSIQQRLPEGVSPSLGPDATGVGWIYQYAVVDRSGRQDAADLRALQDFTLRYALESVPGVAQVAAIGGFERQYQVTLDPERLRSFGVTFDEVAGAVRRSSSEVGGRVIELAGREYAVRGRGYVGSVEDLGAIVIRSNADGASVRVRDVGSARLGPDARRGAADLDGEGEVAGGIVVMRYGENALEVIQRVEAKLGELRKTLPEGVEIVTTYDRSGLIERAVDTLKRALIEEIAVVSVVIVLFLLHFRSALLPIISLPLAVLLAFVPMWWLGVPSTIMSLGGIAIAIGATVDAEIVMVEACHKALEHAPPGMSLKARARLLAKAAEEVTPAIFSSLLIIAVSFIPVFGLTGQAGRMFRPLAYTKTFVMIAAAILSVTLAPALRDLLLRGKIRPESKHPISRAVIAVYQPFVYVALRRPITTVLIGVLAVVSAIPVGMKLGSEFMPSLNEGDLLYMPTTLPGISIEEAKRQLQRQDAILKSFPEVKTVHGKIGRAETATDPAPLSMAETVIQLHPRAAWPKVPVTRWYSSWAPEGVKPALRWAWPEEREETWDELVAKLNGAMQLPGFTNAWTMPIRARIDMLTTGVRTPVGVKVFGHDLHAIERVGRQVEAIVGRVAGTRSVLYERSLGGSYVDVVPDRAALSRYGLQVEDVQAVIEGAVGGEVIAATVEGRGRFTINVRYKEDFRSSPQRIREVLVPLPVRAERGAVVSAGGSAGAEAGRGGDGMGAARGGAQAIPLGEVARVEVVEGPPMIRNEAGQLVGYVYIDVDPSRDIGGYVSDARAAVTGAMDRGELALDGGMYLSWTGQYELLEEMRERMQILVPLALAIVVVLLWLQFRNVTEVLIVLLSIPFALVGSVWLLHLLDYRLSTAVWVGIIALLGLAAQTGIVMIVYIDQAFFRRLRAGRIRDLNDIIWAHMEGTVMRVRPKLMTVATMLIGLTPLLWAEGSGADVMKRIAAPMVGGLLTSAFLTLEIIPVVYTWWRYAQLKKARRTGRPLEEIVGIQPSA</sequence>
<gene>
    <name evidence="2" type="ORF">CMC5_044970</name>
</gene>
<feature type="transmembrane region" description="Helical" evidence="1">
    <location>
        <begin position="363"/>
        <end position="383"/>
    </location>
</feature>
<dbReference type="SUPFAM" id="SSF82866">
    <property type="entry name" value="Multidrug efflux transporter AcrB transmembrane domain"/>
    <property type="match status" value="2"/>
</dbReference>